<comment type="caution">
    <text evidence="2">The sequence shown here is derived from an EMBL/GenBank/DDBJ whole genome shotgun (WGS) entry which is preliminary data.</text>
</comment>
<keyword evidence="1" id="KW-0732">Signal</keyword>
<evidence type="ECO:0000313" key="2">
    <source>
        <dbReference type="EMBL" id="MFC3712735.1"/>
    </source>
</evidence>
<evidence type="ECO:0000313" key="3">
    <source>
        <dbReference type="Proteomes" id="UP001595615"/>
    </source>
</evidence>
<dbReference type="RefSeq" id="WP_380860205.1">
    <property type="nucleotide sequence ID" value="NZ_JBHRXV010000007.1"/>
</dbReference>
<sequence length="179" mass="18447">MGKAGALALLLFAATSATAQQPEQTPPAAAATDDPLPVGEAVRNAGHIATQPVRDVGIAKAEIAPVLAIAVANPYSLEGLKRCADLGAALVALNKVLGPDFTGGFPTKENRVGRLAAAGGKTVVNSILPFRGLVREVSGAAPAERRRNAAIDVGYARRGFLRGVYETRRCKPAIDTSPN</sequence>
<name>A0ABV7X9C0_9SPHN</name>
<feature type="signal peptide" evidence="1">
    <location>
        <begin position="1"/>
        <end position="19"/>
    </location>
</feature>
<proteinExistence type="predicted"/>
<dbReference type="EMBL" id="JBHRXV010000007">
    <property type="protein sequence ID" value="MFC3712735.1"/>
    <property type="molecule type" value="Genomic_DNA"/>
</dbReference>
<organism evidence="2 3">
    <name type="scientific">Sphingoaurantiacus capsulatus</name>
    <dbReference type="NCBI Taxonomy" id="1771310"/>
    <lineage>
        <taxon>Bacteria</taxon>
        <taxon>Pseudomonadati</taxon>
        <taxon>Pseudomonadota</taxon>
        <taxon>Alphaproteobacteria</taxon>
        <taxon>Sphingomonadales</taxon>
        <taxon>Sphingosinicellaceae</taxon>
        <taxon>Sphingoaurantiacus</taxon>
    </lineage>
</organism>
<protein>
    <submittedName>
        <fullName evidence="2">Uncharacterized protein</fullName>
    </submittedName>
</protein>
<keyword evidence="3" id="KW-1185">Reference proteome</keyword>
<dbReference type="Proteomes" id="UP001595615">
    <property type="component" value="Unassembled WGS sequence"/>
</dbReference>
<accession>A0ABV7X9C0</accession>
<gene>
    <name evidence="2" type="ORF">ACFOMD_09150</name>
</gene>
<evidence type="ECO:0000256" key="1">
    <source>
        <dbReference type="SAM" id="SignalP"/>
    </source>
</evidence>
<reference evidence="3" key="1">
    <citation type="journal article" date="2019" name="Int. J. Syst. Evol. Microbiol.">
        <title>The Global Catalogue of Microorganisms (GCM) 10K type strain sequencing project: providing services to taxonomists for standard genome sequencing and annotation.</title>
        <authorList>
            <consortium name="The Broad Institute Genomics Platform"/>
            <consortium name="The Broad Institute Genome Sequencing Center for Infectious Disease"/>
            <person name="Wu L."/>
            <person name="Ma J."/>
        </authorList>
    </citation>
    <scope>NUCLEOTIDE SEQUENCE [LARGE SCALE GENOMIC DNA]</scope>
    <source>
        <strain evidence="3">KCTC 42644</strain>
    </source>
</reference>
<feature type="chain" id="PRO_5046595147" evidence="1">
    <location>
        <begin position="20"/>
        <end position="179"/>
    </location>
</feature>